<feature type="transmembrane region" description="Helical" evidence="6">
    <location>
        <begin position="95"/>
        <end position="122"/>
    </location>
</feature>
<proteinExistence type="inferred from homology"/>
<evidence type="ECO:0000256" key="1">
    <source>
        <dbReference type="ARBA" id="ARBA00004370"/>
    </source>
</evidence>
<evidence type="ECO:0000313" key="9">
    <source>
        <dbReference type="Proteomes" id="UP000292939"/>
    </source>
</evidence>
<dbReference type="EMBL" id="CP031395">
    <property type="protein sequence ID" value="QBK06493.1"/>
    <property type="molecule type" value="Genomic_DNA"/>
</dbReference>
<sequence>MSSSTMPRAAANAQALLGDRIILGIIAVAAVAAIAIGHGFVDSGLAWGVSLTLLAPALMVYASAKATMLSRMVLTAILCCFVMLHIQLARGTLELHFGVFVTLALLLVYLDWKPVVLAAALFATHHVLFDRLQAAGLGFYCLGAPNFSTIVVHAVYVVLQTVVEVLLVTQTRQIARAGEEMRDLVTVVDTPDGIALDLAQTVTVRTPLASVLQNVLGRMYAAMQAVQRAAAGMEQASRDLAHSTSNLASRSESQASTLEETAASMEELSGAVQQNATNAHQANQLAQGTSSIATQGGSVVTQAVDTMQGISGSSKKIADIIAVIDGIAFQTNILALNAAVEAARAGEQGRGFAVVASEVRALAGRSAEAAKEIKALITDSVQRVEQGTVQVDRTGATMNEMVEAIRRVTSIIGEISVASAEQNTGVAQIGEAISNMEQTTQQNAALADEMRGMVHTLQQQALELVQAISVFQSSRSSMALAKAPTNMLASQTTARASSNPGTMQLR</sequence>
<dbReference type="PANTHER" id="PTHR43531">
    <property type="entry name" value="PROTEIN ICFG"/>
    <property type="match status" value="1"/>
</dbReference>
<evidence type="ECO:0000256" key="5">
    <source>
        <dbReference type="SAM" id="MobiDB-lite"/>
    </source>
</evidence>
<accession>A0A4P6UMP8</accession>
<keyword evidence="6" id="KW-1133">Transmembrane helix</keyword>
<gene>
    <name evidence="8" type="ORF">DW355_09795</name>
</gene>
<comment type="subcellular location">
    <subcellularLocation>
        <location evidence="1">Membrane</location>
    </subcellularLocation>
</comment>
<evidence type="ECO:0000256" key="6">
    <source>
        <dbReference type="SAM" id="Phobius"/>
    </source>
</evidence>
<dbReference type="PROSITE" id="PS50111">
    <property type="entry name" value="CHEMOTAXIS_TRANSDUC_2"/>
    <property type="match status" value="1"/>
</dbReference>
<dbReference type="SUPFAM" id="SSF58104">
    <property type="entry name" value="Methyl-accepting chemotaxis protein (MCP) signaling domain"/>
    <property type="match status" value="1"/>
</dbReference>
<keyword evidence="4" id="KW-0807">Transducer</keyword>
<dbReference type="CDD" id="cd11386">
    <property type="entry name" value="MCP_signal"/>
    <property type="match status" value="1"/>
</dbReference>
<dbReference type="KEGG" id="hgr:DW355_09795"/>
<dbReference type="OrthoDB" id="9806477at2"/>
<dbReference type="InterPro" id="IPR051310">
    <property type="entry name" value="MCP_chemotaxis"/>
</dbReference>
<dbReference type="FunFam" id="1.10.287.950:FF:000001">
    <property type="entry name" value="Methyl-accepting chemotaxis sensory transducer"/>
    <property type="match status" value="1"/>
</dbReference>
<dbReference type="Gene3D" id="1.10.287.950">
    <property type="entry name" value="Methyl-accepting chemotaxis protein"/>
    <property type="match status" value="1"/>
</dbReference>
<dbReference type="RefSeq" id="WP_131279700.1">
    <property type="nucleotide sequence ID" value="NZ_CP031395.1"/>
</dbReference>
<feature type="region of interest" description="Disordered" evidence="5">
    <location>
        <begin position="487"/>
        <end position="506"/>
    </location>
</feature>
<keyword evidence="2" id="KW-0488">Methylation</keyword>
<feature type="transmembrane region" description="Helical" evidence="6">
    <location>
        <begin position="71"/>
        <end position="89"/>
    </location>
</feature>
<evidence type="ECO:0000256" key="4">
    <source>
        <dbReference type="PROSITE-ProRule" id="PRU00284"/>
    </source>
</evidence>
<evidence type="ECO:0000313" key="8">
    <source>
        <dbReference type="EMBL" id="QBK06493.1"/>
    </source>
</evidence>
<keyword evidence="6" id="KW-0812">Transmembrane</keyword>
<feature type="transmembrane region" description="Helical" evidence="6">
    <location>
        <begin position="134"/>
        <end position="159"/>
    </location>
</feature>
<dbReference type="Proteomes" id="UP000292939">
    <property type="component" value="Chromosome"/>
</dbReference>
<feature type="transmembrane region" description="Helical" evidence="6">
    <location>
        <begin position="21"/>
        <end position="40"/>
    </location>
</feature>
<dbReference type="GO" id="GO:0004888">
    <property type="term" value="F:transmembrane signaling receptor activity"/>
    <property type="evidence" value="ECO:0007669"/>
    <property type="project" value="TreeGrafter"/>
</dbReference>
<dbReference type="Pfam" id="PF00015">
    <property type="entry name" value="MCPsignal"/>
    <property type="match status" value="1"/>
</dbReference>
<dbReference type="GO" id="GO:0006935">
    <property type="term" value="P:chemotaxis"/>
    <property type="evidence" value="ECO:0007669"/>
    <property type="project" value="TreeGrafter"/>
</dbReference>
<dbReference type="InterPro" id="IPR004089">
    <property type="entry name" value="MCPsignal_dom"/>
</dbReference>
<dbReference type="SMART" id="SM00283">
    <property type="entry name" value="MA"/>
    <property type="match status" value="1"/>
</dbReference>
<organism evidence="8 9">
    <name type="scientific">Hylemonella gracilis</name>
    <dbReference type="NCBI Taxonomy" id="80880"/>
    <lineage>
        <taxon>Bacteria</taxon>
        <taxon>Pseudomonadati</taxon>
        <taxon>Pseudomonadota</taxon>
        <taxon>Betaproteobacteria</taxon>
        <taxon>Burkholderiales</taxon>
        <taxon>Comamonadaceae</taxon>
        <taxon>Hylemonella</taxon>
    </lineage>
</organism>
<dbReference type="AlphaFoldDB" id="A0A4P6UMP8"/>
<keyword evidence="6" id="KW-0472">Membrane</keyword>
<comment type="similarity">
    <text evidence="3">Belongs to the methyl-accepting chemotaxis (MCP) protein family.</text>
</comment>
<feature type="domain" description="Methyl-accepting transducer" evidence="7">
    <location>
        <begin position="229"/>
        <end position="458"/>
    </location>
</feature>
<dbReference type="PANTHER" id="PTHR43531:SF14">
    <property type="entry name" value="METHYL-ACCEPTING CHEMOTAXIS PROTEIN I-RELATED"/>
    <property type="match status" value="1"/>
</dbReference>
<dbReference type="GO" id="GO:0005886">
    <property type="term" value="C:plasma membrane"/>
    <property type="evidence" value="ECO:0007669"/>
    <property type="project" value="TreeGrafter"/>
</dbReference>
<feature type="transmembrane region" description="Helical" evidence="6">
    <location>
        <begin position="46"/>
        <end position="64"/>
    </location>
</feature>
<dbReference type="GO" id="GO:0007165">
    <property type="term" value="P:signal transduction"/>
    <property type="evidence" value="ECO:0007669"/>
    <property type="project" value="UniProtKB-KW"/>
</dbReference>
<protein>
    <submittedName>
        <fullName evidence="8">Chemotaxis protein</fullName>
    </submittedName>
</protein>
<evidence type="ECO:0000256" key="2">
    <source>
        <dbReference type="ARBA" id="ARBA00022481"/>
    </source>
</evidence>
<name>A0A4P6UMP8_9BURK</name>
<evidence type="ECO:0000259" key="7">
    <source>
        <dbReference type="PROSITE" id="PS50111"/>
    </source>
</evidence>
<evidence type="ECO:0000256" key="3">
    <source>
        <dbReference type="ARBA" id="ARBA00029447"/>
    </source>
</evidence>
<reference evidence="8 9" key="1">
    <citation type="submission" date="2018-07" db="EMBL/GenBank/DDBJ databases">
        <title>Exploring interactions and the metabolic potential of the ultra-small soil bacteria Hylemonella gracilis.</title>
        <authorList>
            <person name="Tyc O."/>
            <person name="Kulkarni P."/>
            <person name="Gawehns F."/>
            <person name="Hundscheid M."/>
            <person name="Zweers H."/>
            <person name="Garbeva P."/>
        </authorList>
    </citation>
    <scope>NUCLEOTIDE SEQUENCE [LARGE SCALE GENOMIC DNA]</scope>
    <source>
        <strain evidence="8 9">NS1</strain>
    </source>
</reference>